<dbReference type="GO" id="GO:0005506">
    <property type="term" value="F:iron ion binding"/>
    <property type="evidence" value="ECO:0007669"/>
    <property type="project" value="InterPro"/>
</dbReference>
<keyword evidence="6" id="KW-1185">Reference proteome</keyword>
<evidence type="ECO:0000313" key="6">
    <source>
        <dbReference type="Proteomes" id="UP001177140"/>
    </source>
</evidence>
<reference evidence="5" key="1">
    <citation type="submission" date="2022-03" db="EMBL/GenBank/DDBJ databases">
        <title>A functionally conserved STORR gene fusion in Papaver species that diverged 16.8 million years ago.</title>
        <authorList>
            <person name="Catania T."/>
        </authorList>
    </citation>
    <scope>NUCLEOTIDE SEQUENCE</scope>
    <source>
        <strain evidence="5">S-191538</strain>
    </source>
</reference>
<dbReference type="EMBL" id="JAJJMA010009025">
    <property type="protein sequence ID" value="MCL7022206.1"/>
    <property type="molecule type" value="Genomic_DNA"/>
</dbReference>
<dbReference type="GO" id="GO:0020037">
    <property type="term" value="F:heme binding"/>
    <property type="evidence" value="ECO:0007669"/>
    <property type="project" value="InterPro"/>
</dbReference>
<evidence type="ECO:0000256" key="3">
    <source>
        <dbReference type="ARBA" id="ARBA00023004"/>
    </source>
</evidence>
<dbReference type="InterPro" id="IPR002401">
    <property type="entry name" value="Cyt_P450_E_grp-I"/>
</dbReference>
<evidence type="ECO:0000256" key="1">
    <source>
        <dbReference type="ARBA" id="ARBA00010617"/>
    </source>
</evidence>
<dbReference type="Proteomes" id="UP001177140">
    <property type="component" value="Unassembled WGS sequence"/>
</dbReference>
<keyword evidence="2" id="KW-0479">Metal-binding</keyword>
<keyword evidence="4" id="KW-0472">Membrane</keyword>
<dbReference type="SUPFAM" id="SSF48264">
    <property type="entry name" value="Cytochrome P450"/>
    <property type="match status" value="1"/>
</dbReference>
<dbReference type="PANTHER" id="PTHR47955">
    <property type="entry name" value="CYTOCHROME P450 FAMILY 71 PROTEIN"/>
    <property type="match status" value="1"/>
</dbReference>
<organism evidence="5 6">
    <name type="scientific">Papaver nudicaule</name>
    <name type="common">Iceland poppy</name>
    <dbReference type="NCBI Taxonomy" id="74823"/>
    <lineage>
        <taxon>Eukaryota</taxon>
        <taxon>Viridiplantae</taxon>
        <taxon>Streptophyta</taxon>
        <taxon>Embryophyta</taxon>
        <taxon>Tracheophyta</taxon>
        <taxon>Spermatophyta</taxon>
        <taxon>Magnoliopsida</taxon>
        <taxon>Ranunculales</taxon>
        <taxon>Papaveraceae</taxon>
        <taxon>Papaveroideae</taxon>
        <taxon>Papaver</taxon>
    </lineage>
</organism>
<comment type="similarity">
    <text evidence="1">Belongs to the cytochrome P450 family.</text>
</comment>
<dbReference type="Gene3D" id="1.10.630.10">
    <property type="entry name" value="Cytochrome P450"/>
    <property type="match status" value="1"/>
</dbReference>
<sequence>MDFFSILPEPINGFGNLSFFSISVPVLVFSIFFLCKIPKVWSSSSGESQLTHNLPPSPPKLPIIGNLHQLGKLVHRSFRDLSQKYGPVMYLHLFQSPILVVSSVEMAEEIMKNQDIIFANRPLSIATNALVYGSTDIVLAPYGEYWRQMKKICTVELLSLKRVQSFKHVREEEVDIVIQKIASSCSSSREDGAQVVNLTEMLLSLSNNVVSRCCLGVRYETAHGNRFPKLSSEYLGLLNAFCFGDFFPSLGWVDVVTGLHSKFKKVFRELDTFLDQTIDEHLLRRSESQDDHGQVEVTNKLDLTDILILCQEDNKNLSRNNIKAVLL</sequence>
<dbReference type="PANTHER" id="PTHR47955:SF18">
    <property type="entry name" value="CYTOCHROME P450 71A1-LIKE"/>
    <property type="match status" value="1"/>
</dbReference>
<protein>
    <recommendedName>
        <fullName evidence="7">Cytochrome P450</fullName>
    </recommendedName>
</protein>
<dbReference type="InterPro" id="IPR001128">
    <property type="entry name" value="Cyt_P450"/>
</dbReference>
<dbReference type="GO" id="GO:0004497">
    <property type="term" value="F:monooxygenase activity"/>
    <property type="evidence" value="ECO:0007669"/>
    <property type="project" value="InterPro"/>
</dbReference>
<dbReference type="InterPro" id="IPR036396">
    <property type="entry name" value="Cyt_P450_sf"/>
</dbReference>
<dbReference type="GO" id="GO:0033075">
    <property type="term" value="P:isoquinoline alkaloid biosynthetic process"/>
    <property type="evidence" value="ECO:0007669"/>
    <property type="project" value="UniProtKB-ARBA"/>
</dbReference>
<dbReference type="AlphaFoldDB" id="A0AA41UWK6"/>
<evidence type="ECO:0000313" key="5">
    <source>
        <dbReference type="EMBL" id="MCL7022206.1"/>
    </source>
</evidence>
<evidence type="ECO:0000256" key="2">
    <source>
        <dbReference type="ARBA" id="ARBA00022723"/>
    </source>
</evidence>
<gene>
    <name evidence="5" type="ORF">MKW94_004059</name>
</gene>
<accession>A0AA41UWK6</accession>
<name>A0AA41UWK6_PAPNU</name>
<dbReference type="GO" id="GO:0016705">
    <property type="term" value="F:oxidoreductase activity, acting on paired donors, with incorporation or reduction of molecular oxygen"/>
    <property type="evidence" value="ECO:0007669"/>
    <property type="project" value="InterPro"/>
</dbReference>
<feature type="non-terminal residue" evidence="5">
    <location>
        <position position="327"/>
    </location>
</feature>
<dbReference type="Pfam" id="PF00067">
    <property type="entry name" value="p450"/>
    <property type="match status" value="1"/>
</dbReference>
<proteinExistence type="inferred from homology"/>
<evidence type="ECO:0008006" key="7">
    <source>
        <dbReference type="Google" id="ProtNLM"/>
    </source>
</evidence>
<feature type="transmembrane region" description="Helical" evidence="4">
    <location>
        <begin position="17"/>
        <end position="35"/>
    </location>
</feature>
<evidence type="ECO:0000256" key="4">
    <source>
        <dbReference type="SAM" id="Phobius"/>
    </source>
</evidence>
<keyword evidence="4" id="KW-1133">Transmembrane helix</keyword>
<keyword evidence="4" id="KW-0812">Transmembrane</keyword>
<dbReference type="PRINTS" id="PR00463">
    <property type="entry name" value="EP450I"/>
</dbReference>
<keyword evidence="3" id="KW-0408">Iron</keyword>
<comment type="caution">
    <text evidence="5">The sequence shown here is derived from an EMBL/GenBank/DDBJ whole genome shotgun (WGS) entry which is preliminary data.</text>
</comment>